<feature type="compositionally biased region" description="Acidic residues" evidence="5">
    <location>
        <begin position="411"/>
        <end position="420"/>
    </location>
</feature>
<evidence type="ECO:0000256" key="4">
    <source>
        <dbReference type="PIRNR" id="PIRNR037913"/>
    </source>
</evidence>
<keyword evidence="4" id="KW-0539">Nucleus</keyword>
<comment type="caution">
    <text evidence="7">The sequence shown here is derived from an EMBL/GenBank/DDBJ whole genome shotgun (WGS) entry which is preliminary data.</text>
</comment>
<dbReference type="InterPro" id="IPR023696">
    <property type="entry name" value="Ureohydrolase_dom_sf"/>
</dbReference>
<comment type="similarity">
    <text evidence="4">Belongs to the histone deacetylase family. HD Type 1 subfamily.</text>
</comment>
<evidence type="ECO:0000256" key="1">
    <source>
        <dbReference type="ARBA" id="ARBA00012111"/>
    </source>
</evidence>
<dbReference type="InterPro" id="IPR037138">
    <property type="entry name" value="His_deacetylse_dom_sf"/>
</dbReference>
<dbReference type="PRINTS" id="PR01270">
    <property type="entry name" value="HDASUPER"/>
</dbReference>
<evidence type="ECO:0000256" key="3">
    <source>
        <dbReference type="ARBA" id="ARBA00022853"/>
    </source>
</evidence>
<dbReference type="InterPro" id="IPR003084">
    <property type="entry name" value="HDAC_I/II"/>
</dbReference>
<accession>A0ABR2K440</accession>
<sequence length="420" mass="47940">MSNSKTRVAYFYDEEIGNFYYDEGHPMKPVRVRMTHSLVLAYGLHNHLQVFRPRRATPVEMMRFHTQDYIKFLQYATPDNSTNNFQELEKYCLGADSPVFDDLFEYCQISAGGSISGAQRLNAGLCDIAINWAGGLHHARKEQASGFCYVADCVLGIMELLKYNPRVMYIDIDIHHGDGVEEAFYDSDRVLTVSFHKFGSDFFPGTGHVFDVGTDLGRYYAVNVPLRDGMTDDAYLSIFKPIIKMLIEWFRPTAILLQCGADSLVGDRLGYFNLSTYGHGECVRYVKSFGIPMLVCGGGGYTKTSVARCWTYETAILVDQPISNDMPETDYFNFFRPTYKLHLVPEKTKNYNTPEYLENLKMHIIENIRHLPGSPSVQMMELPPRSMIKAAMKEKESTPSASSQLYRRVDEDDERDDDNK</sequence>
<organism evidence="7 8">
    <name type="scientific">Tritrichomonas musculus</name>
    <dbReference type="NCBI Taxonomy" id="1915356"/>
    <lineage>
        <taxon>Eukaryota</taxon>
        <taxon>Metamonada</taxon>
        <taxon>Parabasalia</taxon>
        <taxon>Tritrichomonadida</taxon>
        <taxon>Tritrichomonadidae</taxon>
        <taxon>Tritrichomonas</taxon>
    </lineage>
</organism>
<keyword evidence="2 4" id="KW-0378">Hydrolase</keyword>
<name>A0ABR2K440_9EUKA</name>
<dbReference type="PRINTS" id="PR01271">
    <property type="entry name" value="HISDACETLASE"/>
</dbReference>
<dbReference type="PANTHER" id="PTHR10625:SF10">
    <property type="entry name" value="HISTONE DEACETYLASE HDAC1"/>
    <property type="match status" value="1"/>
</dbReference>
<feature type="domain" description="Histone deacetylase" evidence="6">
    <location>
        <begin position="25"/>
        <end position="316"/>
    </location>
</feature>
<dbReference type="PANTHER" id="PTHR10625">
    <property type="entry name" value="HISTONE DEACETYLASE HDAC1-RELATED"/>
    <property type="match status" value="1"/>
</dbReference>
<dbReference type="EMBL" id="JAPFFF010000007">
    <property type="protein sequence ID" value="KAK8885628.1"/>
    <property type="molecule type" value="Genomic_DNA"/>
</dbReference>
<evidence type="ECO:0000259" key="6">
    <source>
        <dbReference type="Pfam" id="PF00850"/>
    </source>
</evidence>
<dbReference type="InterPro" id="IPR000286">
    <property type="entry name" value="HDACs"/>
</dbReference>
<comment type="catalytic activity">
    <reaction evidence="4">
        <text>N(6)-acetyl-L-lysyl-[histone] + H2O = L-lysyl-[histone] + acetate</text>
        <dbReference type="Rhea" id="RHEA:58196"/>
        <dbReference type="Rhea" id="RHEA-COMP:9845"/>
        <dbReference type="Rhea" id="RHEA-COMP:11338"/>
        <dbReference type="ChEBI" id="CHEBI:15377"/>
        <dbReference type="ChEBI" id="CHEBI:29969"/>
        <dbReference type="ChEBI" id="CHEBI:30089"/>
        <dbReference type="ChEBI" id="CHEBI:61930"/>
        <dbReference type="EC" id="3.5.1.98"/>
    </reaction>
</comment>
<proteinExistence type="inferred from homology"/>
<evidence type="ECO:0000313" key="8">
    <source>
        <dbReference type="Proteomes" id="UP001470230"/>
    </source>
</evidence>
<dbReference type="Gene3D" id="3.40.800.20">
    <property type="entry name" value="Histone deacetylase domain"/>
    <property type="match status" value="1"/>
</dbReference>
<keyword evidence="3 4" id="KW-0156">Chromatin regulator</keyword>
<keyword evidence="4" id="KW-0804">Transcription</keyword>
<keyword evidence="8" id="KW-1185">Reference proteome</keyword>
<keyword evidence="4" id="KW-0805">Transcription regulation</keyword>
<dbReference type="EC" id="3.5.1.98" evidence="1 4"/>
<protein>
    <recommendedName>
        <fullName evidence="1 4">Histone deacetylase</fullName>
        <ecNumber evidence="1 4">3.5.1.98</ecNumber>
    </recommendedName>
</protein>
<evidence type="ECO:0000256" key="2">
    <source>
        <dbReference type="ARBA" id="ARBA00022801"/>
    </source>
</evidence>
<dbReference type="InterPro" id="IPR023801">
    <property type="entry name" value="His_deacetylse_dom"/>
</dbReference>
<gene>
    <name evidence="7" type="ORF">M9Y10_041078</name>
</gene>
<dbReference type="Proteomes" id="UP001470230">
    <property type="component" value="Unassembled WGS sequence"/>
</dbReference>
<dbReference type="Pfam" id="PF00850">
    <property type="entry name" value="Hist_deacetyl"/>
    <property type="match status" value="1"/>
</dbReference>
<feature type="region of interest" description="Disordered" evidence="5">
    <location>
        <begin position="389"/>
        <end position="420"/>
    </location>
</feature>
<reference evidence="7 8" key="1">
    <citation type="submission" date="2024-04" db="EMBL/GenBank/DDBJ databases">
        <title>Tritrichomonas musculus Genome.</title>
        <authorList>
            <person name="Alves-Ferreira E."/>
            <person name="Grigg M."/>
            <person name="Lorenzi H."/>
            <person name="Galac M."/>
        </authorList>
    </citation>
    <scope>NUCLEOTIDE SEQUENCE [LARGE SCALE GENOMIC DNA]</scope>
    <source>
        <strain evidence="7 8">EAF2021</strain>
    </source>
</reference>
<evidence type="ECO:0000256" key="5">
    <source>
        <dbReference type="SAM" id="MobiDB-lite"/>
    </source>
</evidence>
<dbReference type="PIRSF" id="PIRSF037913">
    <property type="entry name" value="His_deacetylse_1"/>
    <property type="match status" value="1"/>
</dbReference>
<evidence type="ECO:0000313" key="7">
    <source>
        <dbReference type="EMBL" id="KAK8885628.1"/>
    </source>
</evidence>
<dbReference type="SUPFAM" id="SSF52768">
    <property type="entry name" value="Arginase/deacetylase"/>
    <property type="match status" value="1"/>
</dbReference>
<comment type="subcellular location">
    <subcellularLocation>
        <location evidence="4">Nucleus</location>
    </subcellularLocation>
</comment>